<dbReference type="InterPro" id="IPR014755">
    <property type="entry name" value="Cu-Rt/internalin_Ig-like"/>
</dbReference>
<dbReference type="GO" id="GO:0006825">
    <property type="term" value="P:copper ion transport"/>
    <property type="evidence" value="ECO:0007669"/>
    <property type="project" value="InterPro"/>
</dbReference>
<dbReference type="InterPro" id="IPR014756">
    <property type="entry name" value="Ig_E-set"/>
</dbReference>
<dbReference type="GO" id="GO:0042597">
    <property type="term" value="C:periplasmic space"/>
    <property type="evidence" value="ECO:0007669"/>
    <property type="project" value="InterPro"/>
</dbReference>
<evidence type="ECO:0000259" key="6">
    <source>
        <dbReference type="Pfam" id="PF04234"/>
    </source>
</evidence>
<evidence type="ECO:0000256" key="5">
    <source>
        <dbReference type="SAM" id="Phobius"/>
    </source>
</evidence>
<proteinExistence type="predicted"/>
<dbReference type="InterPro" id="IPR032694">
    <property type="entry name" value="CopC/D"/>
</dbReference>
<keyword evidence="5" id="KW-1133">Transmembrane helix</keyword>
<gene>
    <name evidence="7" type="ORF">UFOPK4366_00111</name>
</gene>
<protein>
    <submittedName>
        <fullName evidence="7">Unannotated protein</fullName>
    </submittedName>
</protein>
<dbReference type="PANTHER" id="PTHR34820:SF4">
    <property type="entry name" value="INNER MEMBRANE PROTEIN YEBZ"/>
    <property type="match status" value="1"/>
</dbReference>
<evidence type="ECO:0000256" key="4">
    <source>
        <dbReference type="ARBA" id="ARBA00023008"/>
    </source>
</evidence>
<name>A0A6J7TXX9_9ZZZZ</name>
<keyword evidence="4" id="KW-0186">Copper</keyword>
<feature type="transmembrane region" description="Helical" evidence="5">
    <location>
        <begin position="155"/>
        <end position="175"/>
    </location>
</feature>
<evidence type="ECO:0000256" key="1">
    <source>
        <dbReference type="ARBA" id="ARBA00004196"/>
    </source>
</evidence>
<dbReference type="GO" id="GO:0046688">
    <property type="term" value="P:response to copper ion"/>
    <property type="evidence" value="ECO:0007669"/>
    <property type="project" value="InterPro"/>
</dbReference>
<comment type="subcellular location">
    <subcellularLocation>
        <location evidence="1">Cell envelope</location>
    </subcellularLocation>
</comment>
<dbReference type="Pfam" id="PF04234">
    <property type="entry name" value="CopC"/>
    <property type="match status" value="1"/>
</dbReference>
<evidence type="ECO:0000256" key="2">
    <source>
        <dbReference type="ARBA" id="ARBA00022723"/>
    </source>
</evidence>
<dbReference type="GO" id="GO:0005507">
    <property type="term" value="F:copper ion binding"/>
    <property type="evidence" value="ECO:0007669"/>
    <property type="project" value="InterPro"/>
</dbReference>
<evidence type="ECO:0000256" key="3">
    <source>
        <dbReference type="ARBA" id="ARBA00022729"/>
    </source>
</evidence>
<dbReference type="InterPro" id="IPR007348">
    <property type="entry name" value="CopC_dom"/>
</dbReference>
<dbReference type="GO" id="GO:0005886">
    <property type="term" value="C:plasma membrane"/>
    <property type="evidence" value="ECO:0007669"/>
    <property type="project" value="TreeGrafter"/>
</dbReference>
<keyword evidence="5" id="KW-0812">Transmembrane</keyword>
<sequence>MKNSKLAFSACLLLILTVLNPNLAVAAGAAKLVSSTPAANSSISSAPSVATITFSSSIGDVGNSVSVTAPNGERVDDGSLQIADTQILIGLKPLTVSGEYTVDYEVDTTEGETFSGQYKFSFVAPAALESPKPEDIETPTPDLNKETKSSRATDFFMIGLLVLSILVLVLISRSLRKPKKKKRKK</sequence>
<evidence type="ECO:0000313" key="7">
    <source>
        <dbReference type="EMBL" id="CAB5058491.1"/>
    </source>
</evidence>
<dbReference type="AlphaFoldDB" id="A0A6J7TXX9"/>
<dbReference type="GO" id="GO:0030313">
    <property type="term" value="C:cell envelope"/>
    <property type="evidence" value="ECO:0007669"/>
    <property type="project" value="UniProtKB-SubCell"/>
</dbReference>
<keyword evidence="3" id="KW-0732">Signal</keyword>
<reference evidence="7" key="1">
    <citation type="submission" date="2020-05" db="EMBL/GenBank/DDBJ databases">
        <authorList>
            <person name="Chiriac C."/>
            <person name="Salcher M."/>
            <person name="Ghai R."/>
            <person name="Kavagutti S V."/>
        </authorList>
    </citation>
    <scope>NUCLEOTIDE SEQUENCE</scope>
</reference>
<organism evidence="7">
    <name type="scientific">freshwater metagenome</name>
    <dbReference type="NCBI Taxonomy" id="449393"/>
    <lineage>
        <taxon>unclassified sequences</taxon>
        <taxon>metagenomes</taxon>
        <taxon>ecological metagenomes</taxon>
    </lineage>
</organism>
<dbReference type="EMBL" id="CAFBQS010000007">
    <property type="protein sequence ID" value="CAB5058491.1"/>
    <property type="molecule type" value="Genomic_DNA"/>
</dbReference>
<accession>A0A6J7TXX9</accession>
<keyword evidence="5" id="KW-0472">Membrane</keyword>
<dbReference type="SUPFAM" id="SSF81296">
    <property type="entry name" value="E set domains"/>
    <property type="match status" value="1"/>
</dbReference>
<dbReference type="PANTHER" id="PTHR34820">
    <property type="entry name" value="INNER MEMBRANE PROTEIN YEBZ"/>
    <property type="match status" value="1"/>
</dbReference>
<dbReference type="Gene3D" id="2.60.40.1220">
    <property type="match status" value="1"/>
</dbReference>
<keyword evidence="2" id="KW-0479">Metal-binding</keyword>
<feature type="domain" description="CopC" evidence="6">
    <location>
        <begin position="30"/>
        <end position="121"/>
    </location>
</feature>